<dbReference type="InterPro" id="IPR029062">
    <property type="entry name" value="Class_I_gatase-like"/>
</dbReference>
<gene>
    <name evidence="4" type="ORF">ACFOX0_07935</name>
</gene>
<keyword evidence="2" id="KW-1133">Transmembrane helix</keyword>
<feature type="region of interest" description="Disordered" evidence="1">
    <location>
        <begin position="561"/>
        <end position="601"/>
    </location>
</feature>
<sequence length="601" mass="63051">MRDTIRFLRHLAEMSLAMTAGMLALSPLWSVVLPQLSRRTDVHALTMATDMVVGMALWMRLRRHGWAGIGEMSAAMYLPFLVLLVPYWFGLVGPGVVTVGGHVGMVAAMVAAMLRRRAEYTHPVHPLPRPVVRAAVVLLAALGPPVLVGAVVAAGNLRSVYPAVPSSRGAAPGPAARPFDPALPTAVVVVGTDGANVADALPPYEVLADTGRFNVLTAAPVPLTGGLDLVPDVTFGALPDRLGGRAADVVIVPALPRTDEPAVLDFLRRQAAGGALMVSVCYGGEVLASAGVLDGHAATSHWYRLDVLEDRFPDVRWRRGVRYVDDGPVISTAGVVSGIDGTLRVVERFAGTAAARSAARAVGWRHYSPDVPSTISVRRFGLGDAIAALNVSYRWDAPTVGVLLTDGVGETELASVFGTYTEATYAARPLALSAGAATIRTRHGLTFVPRATLATAPPLARLLVPGRAAAERADAPTTQGLAPTYPHATPGFAFDGPLRDMAATVDVPSAAWRAKLLEYPAGDLTLTGPGWPWARTLRPVGLSLASLAVLAGVLLLRRRRNRSRSRPAGAGARTGGSGPWFGAPDADSRRLRTAGVRRGSG</sequence>
<evidence type="ECO:0000259" key="3">
    <source>
        <dbReference type="Pfam" id="PF01965"/>
    </source>
</evidence>
<reference evidence="5" key="1">
    <citation type="journal article" date="2019" name="Int. J. Syst. Evol. Microbiol.">
        <title>The Global Catalogue of Microorganisms (GCM) 10K type strain sequencing project: providing services to taxonomists for standard genome sequencing and annotation.</title>
        <authorList>
            <consortium name="The Broad Institute Genomics Platform"/>
            <consortium name="The Broad Institute Genome Sequencing Center for Infectious Disease"/>
            <person name="Wu L."/>
            <person name="Ma J."/>
        </authorList>
    </citation>
    <scope>NUCLEOTIDE SEQUENCE [LARGE SCALE GENOMIC DNA]</scope>
    <source>
        <strain evidence="5">2902at01</strain>
    </source>
</reference>
<keyword evidence="5" id="KW-1185">Reference proteome</keyword>
<keyword evidence="2" id="KW-0812">Transmembrane</keyword>
<dbReference type="SUPFAM" id="SSF52317">
    <property type="entry name" value="Class I glutamine amidotransferase-like"/>
    <property type="match status" value="2"/>
</dbReference>
<evidence type="ECO:0000313" key="5">
    <source>
        <dbReference type="Proteomes" id="UP001595868"/>
    </source>
</evidence>
<protein>
    <submittedName>
        <fullName evidence="4">DJ-1/PfpI family protein</fullName>
    </submittedName>
</protein>
<accession>A0ABV8KIG8</accession>
<feature type="transmembrane region" description="Helical" evidence="2">
    <location>
        <begin position="95"/>
        <end position="114"/>
    </location>
</feature>
<dbReference type="RefSeq" id="WP_377543185.1">
    <property type="nucleotide sequence ID" value="NZ_JBHSBN010000004.1"/>
</dbReference>
<dbReference type="InterPro" id="IPR002818">
    <property type="entry name" value="DJ-1/PfpI"/>
</dbReference>
<keyword evidence="2" id="KW-0472">Membrane</keyword>
<evidence type="ECO:0000256" key="2">
    <source>
        <dbReference type="SAM" id="Phobius"/>
    </source>
</evidence>
<feature type="transmembrane region" description="Helical" evidence="2">
    <location>
        <begin position="12"/>
        <end position="30"/>
    </location>
</feature>
<dbReference type="PANTHER" id="PTHR43130:SF3">
    <property type="entry name" value="HTH-TYPE TRANSCRIPTIONAL REGULATOR RV1931C"/>
    <property type="match status" value="1"/>
</dbReference>
<dbReference type="Gene3D" id="3.40.50.880">
    <property type="match status" value="2"/>
</dbReference>
<dbReference type="InterPro" id="IPR052158">
    <property type="entry name" value="INH-QAR"/>
</dbReference>
<evidence type="ECO:0000313" key="4">
    <source>
        <dbReference type="EMBL" id="MFC4105864.1"/>
    </source>
</evidence>
<dbReference type="PANTHER" id="PTHR43130">
    <property type="entry name" value="ARAC-FAMILY TRANSCRIPTIONAL REGULATOR"/>
    <property type="match status" value="1"/>
</dbReference>
<dbReference type="Proteomes" id="UP001595868">
    <property type="component" value="Unassembled WGS sequence"/>
</dbReference>
<dbReference type="Pfam" id="PF01965">
    <property type="entry name" value="DJ-1_PfpI"/>
    <property type="match status" value="1"/>
</dbReference>
<organism evidence="4 5">
    <name type="scientific">Micromonospora zhanjiangensis</name>
    <dbReference type="NCBI Taxonomy" id="1522057"/>
    <lineage>
        <taxon>Bacteria</taxon>
        <taxon>Bacillati</taxon>
        <taxon>Actinomycetota</taxon>
        <taxon>Actinomycetes</taxon>
        <taxon>Micromonosporales</taxon>
        <taxon>Micromonosporaceae</taxon>
        <taxon>Micromonospora</taxon>
    </lineage>
</organism>
<comment type="caution">
    <text evidence="4">The sequence shown here is derived from an EMBL/GenBank/DDBJ whole genome shotgun (WGS) entry which is preliminary data.</text>
</comment>
<proteinExistence type="predicted"/>
<evidence type="ECO:0000256" key="1">
    <source>
        <dbReference type="SAM" id="MobiDB-lite"/>
    </source>
</evidence>
<feature type="transmembrane region" description="Helical" evidence="2">
    <location>
        <begin position="42"/>
        <end position="59"/>
    </location>
</feature>
<dbReference type="EMBL" id="JBHSBN010000004">
    <property type="protein sequence ID" value="MFC4105864.1"/>
    <property type="molecule type" value="Genomic_DNA"/>
</dbReference>
<feature type="domain" description="DJ-1/PfpI" evidence="3">
    <location>
        <begin position="187"/>
        <end position="347"/>
    </location>
</feature>
<name>A0ABV8KIG8_9ACTN</name>
<feature type="transmembrane region" description="Helical" evidence="2">
    <location>
        <begin position="135"/>
        <end position="157"/>
    </location>
</feature>
<feature type="transmembrane region" description="Helical" evidence="2">
    <location>
        <begin position="537"/>
        <end position="556"/>
    </location>
</feature>
<feature type="transmembrane region" description="Helical" evidence="2">
    <location>
        <begin position="66"/>
        <end position="89"/>
    </location>
</feature>